<accession>A0A167K7T1</accession>
<dbReference type="AlphaFoldDB" id="A0A167K7T1"/>
<feature type="compositionally biased region" description="Basic and acidic residues" evidence="1">
    <location>
        <begin position="179"/>
        <end position="194"/>
    </location>
</feature>
<dbReference type="Proteomes" id="UP000076738">
    <property type="component" value="Unassembled WGS sequence"/>
</dbReference>
<evidence type="ECO:0000256" key="2">
    <source>
        <dbReference type="SAM" id="SignalP"/>
    </source>
</evidence>
<evidence type="ECO:0000313" key="4">
    <source>
        <dbReference type="Proteomes" id="UP000076738"/>
    </source>
</evidence>
<keyword evidence="2" id="KW-0732">Signal</keyword>
<keyword evidence="4" id="KW-1185">Reference proteome</keyword>
<dbReference type="EMBL" id="KV417295">
    <property type="protein sequence ID" value="KZO94359.1"/>
    <property type="molecule type" value="Genomic_DNA"/>
</dbReference>
<feature type="region of interest" description="Disordered" evidence="1">
    <location>
        <begin position="169"/>
        <end position="203"/>
    </location>
</feature>
<name>A0A167K7T1_CALVF</name>
<reference evidence="3 4" key="1">
    <citation type="journal article" date="2016" name="Mol. Biol. Evol.">
        <title>Comparative Genomics of Early-Diverging Mushroom-Forming Fungi Provides Insights into the Origins of Lignocellulose Decay Capabilities.</title>
        <authorList>
            <person name="Nagy L.G."/>
            <person name="Riley R."/>
            <person name="Tritt A."/>
            <person name="Adam C."/>
            <person name="Daum C."/>
            <person name="Floudas D."/>
            <person name="Sun H."/>
            <person name="Yadav J.S."/>
            <person name="Pangilinan J."/>
            <person name="Larsson K.H."/>
            <person name="Matsuura K."/>
            <person name="Barry K."/>
            <person name="Labutti K."/>
            <person name="Kuo R."/>
            <person name="Ohm R.A."/>
            <person name="Bhattacharya S.S."/>
            <person name="Shirouzu T."/>
            <person name="Yoshinaga Y."/>
            <person name="Martin F.M."/>
            <person name="Grigoriev I.V."/>
            <person name="Hibbett D.S."/>
        </authorList>
    </citation>
    <scope>NUCLEOTIDE SEQUENCE [LARGE SCALE GENOMIC DNA]</scope>
    <source>
        <strain evidence="3 4">TUFC12733</strain>
    </source>
</reference>
<feature type="chain" id="PRO_5013153432" evidence="2">
    <location>
        <begin position="16"/>
        <end position="203"/>
    </location>
</feature>
<evidence type="ECO:0000313" key="3">
    <source>
        <dbReference type="EMBL" id="KZO94359.1"/>
    </source>
</evidence>
<organism evidence="3 4">
    <name type="scientific">Calocera viscosa (strain TUFC12733)</name>
    <dbReference type="NCBI Taxonomy" id="1330018"/>
    <lineage>
        <taxon>Eukaryota</taxon>
        <taxon>Fungi</taxon>
        <taxon>Dikarya</taxon>
        <taxon>Basidiomycota</taxon>
        <taxon>Agaricomycotina</taxon>
        <taxon>Dacrymycetes</taxon>
        <taxon>Dacrymycetales</taxon>
        <taxon>Dacrymycetaceae</taxon>
        <taxon>Calocera</taxon>
    </lineage>
</organism>
<proteinExistence type="predicted"/>
<evidence type="ECO:0000256" key="1">
    <source>
        <dbReference type="SAM" id="MobiDB-lite"/>
    </source>
</evidence>
<gene>
    <name evidence="3" type="ORF">CALVIDRAFT_600011</name>
</gene>
<protein>
    <submittedName>
        <fullName evidence="3">Uncharacterized protein</fullName>
    </submittedName>
</protein>
<sequence>MFYALFSLLIAFAAADPTGPPKARRSAGVIAYYTCPSHDAEYVYINAIAILDISPPLIGCEYGDGTQCQYNYITGEISSGSPECLAAIGAIPQPGCTSFGCAPVPSYTLASITPGTYFGISDYECTYNSDNPSVASFACTYFTSNGQLAAASGEEALSCPVPALCTSIGPSRRQTPQQPERRTINEKVRASKADEFEDEYQPW</sequence>
<feature type="signal peptide" evidence="2">
    <location>
        <begin position="1"/>
        <end position="15"/>
    </location>
</feature>